<reference evidence="1 2" key="1">
    <citation type="journal article" date="2016" name="Nat. Commun.">
        <title>Thousands of microbial genomes shed light on interconnected biogeochemical processes in an aquifer system.</title>
        <authorList>
            <person name="Anantharaman K."/>
            <person name="Brown C.T."/>
            <person name="Hug L.A."/>
            <person name="Sharon I."/>
            <person name="Castelle C.J."/>
            <person name="Probst A.J."/>
            <person name="Thomas B.C."/>
            <person name="Singh A."/>
            <person name="Wilkins M.J."/>
            <person name="Karaoz U."/>
            <person name="Brodie E.L."/>
            <person name="Williams K.H."/>
            <person name="Hubbard S.S."/>
            <person name="Banfield J.F."/>
        </authorList>
    </citation>
    <scope>NUCLEOTIDE SEQUENCE [LARGE SCALE GENOMIC DNA]</scope>
    <source>
        <strain evidence="2">RIFCSPLOWO2_12_FULL_64_10</strain>
    </source>
</reference>
<accession>A0A1F6CB09</accession>
<dbReference type="AlphaFoldDB" id="A0A1F6CB09"/>
<protein>
    <submittedName>
        <fullName evidence="1">Uncharacterized protein</fullName>
    </submittedName>
</protein>
<dbReference type="EMBL" id="MFKF01000321">
    <property type="protein sequence ID" value="OGG46385.1"/>
    <property type="molecule type" value="Genomic_DNA"/>
</dbReference>
<organism evidence="1 2">
    <name type="scientific">Handelsmanbacteria sp. (strain RIFCSPLOWO2_12_FULL_64_10)</name>
    <dbReference type="NCBI Taxonomy" id="1817868"/>
    <lineage>
        <taxon>Bacteria</taxon>
        <taxon>Candidatus Handelsmaniibacteriota</taxon>
    </lineage>
</organism>
<gene>
    <name evidence="1" type="ORF">A3F84_03300</name>
</gene>
<sequence>MGCLSGWAGATPTTQIWTPSVADVQPYKVWHLTYDTYFSVARKLNRGGHAFPVDLGLTVGILPYKNANLEVGFDLFEPTDYPLQFNAKFGVPEGGAGRGAPGFAVGVFGVGTQKGVTNYNVVYGVVTKTLGTLGRAHVGYYRGNKKLLVDPGGKADEHGLMVAFDHVLVKDRLILLGDWQQGKNALGAGAFGLSYNFAPNVGVIFGYTIFNSEAINGKPMLTVQLDVNIK</sequence>
<evidence type="ECO:0000313" key="2">
    <source>
        <dbReference type="Proteomes" id="UP000178606"/>
    </source>
</evidence>
<dbReference type="Proteomes" id="UP000178606">
    <property type="component" value="Unassembled WGS sequence"/>
</dbReference>
<comment type="caution">
    <text evidence="1">The sequence shown here is derived from an EMBL/GenBank/DDBJ whole genome shotgun (WGS) entry which is preliminary data.</text>
</comment>
<proteinExistence type="predicted"/>
<evidence type="ECO:0000313" key="1">
    <source>
        <dbReference type="EMBL" id="OGG46385.1"/>
    </source>
</evidence>
<name>A0A1F6CB09_HANXR</name>